<dbReference type="EMBL" id="ACIJ02000028">
    <property type="protein sequence ID" value="EEX70414.1"/>
    <property type="molecule type" value="Genomic_DNA"/>
</dbReference>
<evidence type="ECO:0000313" key="1">
    <source>
        <dbReference type="EMBL" id="EEX70414.1"/>
    </source>
</evidence>
<organism evidence="1 2">
    <name type="scientific">Alloprevotella tannerae ATCC 51259</name>
    <dbReference type="NCBI Taxonomy" id="626522"/>
    <lineage>
        <taxon>Bacteria</taxon>
        <taxon>Pseudomonadati</taxon>
        <taxon>Bacteroidota</taxon>
        <taxon>Bacteroidia</taxon>
        <taxon>Bacteroidales</taxon>
        <taxon>Prevotellaceae</taxon>
        <taxon>Alloprevotella</taxon>
    </lineage>
</organism>
<dbReference type="HOGENOM" id="CLU_1915186_0_0_10"/>
<keyword evidence="2" id="KW-1185">Reference proteome</keyword>
<comment type="caution">
    <text evidence="1">The sequence shown here is derived from an EMBL/GenBank/DDBJ whole genome shotgun (WGS) entry which is preliminary data.</text>
</comment>
<evidence type="ECO:0000313" key="2">
    <source>
        <dbReference type="Proteomes" id="UP000003460"/>
    </source>
</evidence>
<name>C9LJP2_9BACT</name>
<proteinExistence type="predicted"/>
<accession>C9LJP2</accession>
<reference evidence="1" key="1">
    <citation type="submission" date="2009-09" db="EMBL/GenBank/DDBJ databases">
        <authorList>
            <person name="Weinstock G."/>
            <person name="Sodergren E."/>
            <person name="Clifton S."/>
            <person name="Fulton L."/>
            <person name="Fulton B."/>
            <person name="Courtney L."/>
            <person name="Fronick C."/>
            <person name="Harrison M."/>
            <person name="Strong C."/>
            <person name="Farmer C."/>
            <person name="Delahaunty K."/>
            <person name="Markovic C."/>
            <person name="Hall O."/>
            <person name="Minx P."/>
            <person name="Tomlinson C."/>
            <person name="Mitreva M."/>
            <person name="Nelson J."/>
            <person name="Hou S."/>
            <person name="Wollam A."/>
            <person name="Pepin K.H."/>
            <person name="Johnson M."/>
            <person name="Bhonagiri V."/>
            <person name="Nash W.E."/>
            <person name="Warren W."/>
            <person name="Chinwalla A."/>
            <person name="Mardis E.R."/>
            <person name="Wilson R.K."/>
        </authorList>
    </citation>
    <scope>NUCLEOTIDE SEQUENCE [LARGE SCALE GENOMIC DNA]</scope>
    <source>
        <strain evidence="1">ATCC 51259</strain>
    </source>
</reference>
<protein>
    <submittedName>
        <fullName evidence="1">Uncharacterized protein</fullName>
    </submittedName>
</protein>
<dbReference type="Proteomes" id="UP000003460">
    <property type="component" value="Unassembled WGS sequence"/>
</dbReference>
<gene>
    <name evidence="1" type="ORF">GCWU000325_02455</name>
</gene>
<sequence>MVSKERNDILLYLVRSNDAHHFATIRLFFLIIVLKTKASDPHGFTCFSYIVQRKVRSFYESVSISHCFLLFGRDQIQRTHFQNPFGQKSSEKSVTTTCSTYVAYHSLYRLSPFRKRGLPARGVLHFCLHRQN</sequence>
<dbReference type="AlphaFoldDB" id="C9LJP2"/>